<organism evidence="6 7">
    <name type="scientific">Ornatilinea apprima</name>
    <dbReference type="NCBI Taxonomy" id="1134406"/>
    <lineage>
        <taxon>Bacteria</taxon>
        <taxon>Bacillati</taxon>
        <taxon>Chloroflexota</taxon>
        <taxon>Anaerolineae</taxon>
        <taxon>Anaerolineales</taxon>
        <taxon>Anaerolineaceae</taxon>
        <taxon>Ornatilinea</taxon>
    </lineage>
</organism>
<accession>A0A0P6XPA4</accession>
<dbReference type="SUPFAM" id="SSF160369">
    <property type="entry name" value="Ribosomal protein L10-like"/>
    <property type="match status" value="1"/>
</dbReference>
<dbReference type="Gene3D" id="6.10.250.290">
    <property type="match status" value="1"/>
</dbReference>
<sequence>MVAEYSELLQKSQAVFIIEHGKMNMKEIDTFRAKVREAGGVAHICKNTLFTIALKEQGYEVKSKLAGTSLVGFALQDAPALAKAFDEITAKSEIFALKKGFLDNKEISAQQIKALADLPPLPVMRATLLGTIMAPASQLVRTLAEPARGLAAVIKAYSEKDSAPAAA</sequence>
<evidence type="ECO:0000256" key="1">
    <source>
        <dbReference type="ARBA" id="ARBA00008889"/>
    </source>
</evidence>
<keyword evidence="2" id="KW-0689">Ribosomal protein</keyword>
<dbReference type="EMBL" id="LGCL01000043">
    <property type="protein sequence ID" value="KPL70915.1"/>
    <property type="molecule type" value="Genomic_DNA"/>
</dbReference>
<dbReference type="CDD" id="cd05797">
    <property type="entry name" value="Ribosomal_L10"/>
    <property type="match status" value="1"/>
</dbReference>
<dbReference type="STRING" id="1134406.ADN00_17695"/>
<evidence type="ECO:0000256" key="5">
    <source>
        <dbReference type="ARBA" id="ARBA00035502"/>
    </source>
</evidence>
<comment type="similarity">
    <text evidence="1">Belongs to the universal ribosomal protein uL10 family.</text>
</comment>
<name>A0A0P6XPA4_9CHLR</name>
<evidence type="ECO:0000313" key="7">
    <source>
        <dbReference type="Proteomes" id="UP000050417"/>
    </source>
</evidence>
<protein>
    <recommendedName>
        <fullName evidence="4">Large ribosomal subunit protein uL10</fullName>
    </recommendedName>
    <alternativeName>
        <fullName evidence="5">50S ribosomal protein L10</fullName>
    </alternativeName>
</protein>
<keyword evidence="7" id="KW-1185">Reference proteome</keyword>
<evidence type="ECO:0000256" key="4">
    <source>
        <dbReference type="ARBA" id="ARBA00035202"/>
    </source>
</evidence>
<dbReference type="Proteomes" id="UP000050417">
    <property type="component" value="Unassembled WGS sequence"/>
</dbReference>
<comment type="caution">
    <text evidence="6">The sequence shown here is derived from an EMBL/GenBank/DDBJ whole genome shotgun (WGS) entry which is preliminary data.</text>
</comment>
<dbReference type="PANTHER" id="PTHR11560">
    <property type="entry name" value="39S RIBOSOMAL PROTEIN L10, MITOCHONDRIAL"/>
    <property type="match status" value="1"/>
</dbReference>
<dbReference type="InterPro" id="IPR047865">
    <property type="entry name" value="Ribosomal_uL10_bac_type"/>
</dbReference>
<dbReference type="AlphaFoldDB" id="A0A0P6XPA4"/>
<dbReference type="Gene3D" id="3.30.70.1730">
    <property type="match status" value="1"/>
</dbReference>
<dbReference type="GO" id="GO:1990904">
    <property type="term" value="C:ribonucleoprotein complex"/>
    <property type="evidence" value="ECO:0007669"/>
    <property type="project" value="UniProtKB-KW"/>
</dbReference>
<evidence type="ECO:0000256" key="2">
    <source>
        <dbReference type="ARBA" id="ARBA00022980"/>
    </source>
</evidence>
<keyword evidence="3" id="KW-0687">Ribonucleoprotein</keyword>
<gene>
    <name evidence="6" type="ORF">ADN00_17695</name>
</gene>
<evidence type="ECO:0000313" key="6">
    <source>
        <dbReference type="EMBL" id="KPL70915.1"/>
    </source>
</evidence>
<dbReference type="GO" id="GO:0005840">
    <property type="term" value="C:ribosome"/>
    <property type="evidence" value="ECO:0007669"/>
    <property type="project" value="UniProtKB-KW"/>
</dbReference>
<dbReference type="NCBIfam" id="NF000955">
    <property type="entry name" value="PRK00099.1-1"/>
    <property type="match status" value="1"/>
</dbReference>
<proteinExistence type="inferred from homology"/>
<reference evidence="6 7" key="1">
    <citation type="submission" date="2015-07" db="EMBL/GenBank/DDBJ databases">
        <title>Genome sequence of Ornatilinea apprima DSM 23815.</title>
        <authorList>
            <person name="Hemp J."/>
            <person name="Ward L.M."/>
            <person name="Pace L.A."/>
            <person name="Fischer W.W."/>
        </authorList>
    </citation>
    <scope>NUCLEOTIDE SEQUENCE [LARGE SCALE GENOMIC DNA]</scope>
    <source>
        <strain evidence="6 7">P3M-1</strain>
    </source>
</reference>
<dbReference type="InterPro" id="IPR001790">
    <property type="entry name" value="Ribosomal_uL10"/>
</dbReference>
<dbReference type="InterPro" id="IPR043141">
    <property type="entry name" value="Ribosomal_uL10-like_sf"/>
</dbReference>
<dbReference type="Pfam" id="PF00466">
    <property type="entry name" value="Ribosomal_L10"/>
    <property type="match status" value="1"/>
</dbReference>
<evidence type="ECO:0000256" key="3">
    <source>
        <dbReference type="ARBA" id="ARBA00023274"/>
    </source>
</evidence>